<dbReference type="InterPro" id="IPR011009">
    <property type="entry name" value="Kinase-like_dom_sf"/>
</dbReference>
<dbReference type="Gene3D" id="1.10.510.10">
    <property type="entry name" value="Transferase(Phosphotransferase) domain 1"/>
    <property type="match status" value="1"/>
</dbReference>
<evidence type="ECO:0000256" key="18">
    <source>
        <dbReference type="PROSITE-ProRule" id="PRU10141"/>
    </source>
</evidence>
<dbReference type="Gene3D" id="3.30.200.20">
    <property type="entry name" value="Phosphorylase Kinase, domain 1"/>
    <property type="match status" value="1"/>
</dbReference>
<dbReference type="EC" id="2.7.11.1" evidence="4"/>
<dbReference type="Pfam" id="PF00069">
    <property type="entry name" value="Pkinase"/>
    <property type="match status" value="1"/>
</dbReference>
<dbReference type="InterPro" id="IPR019825">
    <property type="entry name" value="Lectin_legB_Mn/Ca_BS"/>
</dbReference>
<keyword evidence="5" id="KW-1003">Cell membrane</keyword>
<name>A0A5J9TJ32_9POAL</name>
<evidence type="ECO:0000256" key="15">
    <source>
        <dbReference type="ARBA" id="ARBA00023136"/>
    </source>
</evidence>
<keyword evidence="17" id="KW-0325">Glycoprotein</keyword>
<evidence type="ECO:0000256" key="14">
    <source>
        <dbReference type="ARBA" id="ARBA00022989"/>
    </source>
</evidence>
<dbReference type="GO" id="GO:0002229">
    <property type="term" value="P:defense response to oomycetes"/>
    <property type="evidence" value="ECO:0007669"/>
    <property type="project" value="UniProtKB-ARBA"/>
</dbReference>
<feature type="non-terminal residue" evidence="22">
    <location>
        <position position="1"/>
    </location>
</feature>
<dbReference type="InterPro" id="IPR001220">
    <property type="entry name" value="Legume_lectin_dom"/>
</dbReference>
<comment type="similarity">
    <text evidence="2">In the N-terminal section; belongs to the leguminous lectin family.</text>
</comment>
<dbReference type="SUPFAM" id="SSF56112">
    <property type="entry name" value="Protein kinase-like (PK-like)"/>
    <property type="match status" value="1"/>
</dbReference>
<evidence type="ECO:0000256" key="8">
    <source>
        <dbReference type="ARBA" id="ARBA00022692"/>
    </source>
</evidence>
<dbReference type="Pfam" id="PF00139">
    <property type="entry name" value="Lectin_legB"/>
    <property type="match status" value="1"/>
</dbReference>
<evidence type="ECO:0000256" key="11">
    <source>
        <dbReference type="ARBA" id="ARBA00022741"/>
    </source>
</evidence>
<keyword evidence="12" id="KW-0418">Kinase</keyword>
<evidence type="ECO:0000259" key="21">
    <source>
        <dbReference type="PROSITE" id="PS50011"/>
    </source>
</evidence>
<dbReference type="SUPFAM" id="SSF49899">
    <property type="entry name" value="Concanavalin A-like lectins/glucanases"/>
    <property type="match status" value="1"/>
</dbReference>
<dbReference type="CDD" id="cd06899">
    <property type="entry name" value="lectin_legume_LecRK_Arcelin_ConA"/>
    <property type="match status" value="1"/>
</dbReference>
<dbReference type="InterPro" id="IPR017441">
    <property type="entry name" value="Protein_kinase_ATP_BS"/>
</dbReference>
<keyword evidence="9 20" id="KW-0732">Signal</keyword>
<dbReference type="FunFam" id="1.10.510.10:FF:000240">
    <property type="entry name" value="Lectin-domain containing receptor kinase A4.3"/>
    <property type="match status" value="1"/>
</dbReference>
<feature type="signal peptide" evidence="20">
    <location>
        <begin position="1"/>
        <end position="24"/>
    </location>
</feature>
<keyword evidence="15 19" id="KW-0472">Membrane</keyword>
<evidence type="ECO:0000256" key="6">
    <source>
        <dbReference type="ARBA" id="ARBA00022527"/>
    </source>
</evidence>
<protein>
    <recommendedName>
        <fullName evidence="4">non-specific serine/threonine protein kinase</fullName>
        <ecNumber evidence="4">2.7.11.1</ecNumber>
    </recommendedName>
</protein>
<dbReference type="InterPro" id="IPR008271">
    <property type="entry name" value="Ser/Thr_kinase_AS"/>
</dbReference>
<evidence type="ECO:0000313" key="22">
    <source>
        <dbReference type="EMBL" id="TVU11324.1"/>
    </source>
</evidence>
<dbReference type="Proteomes" id="UP000324897">
    <property type="component" value="Chromosome 3"/>
</dbReference>
<evidence type="ECO:0000256" key="13">
    <source>
        <dbReference type="ARBA" id="ARBA00022840"/>
    </source>
</evidence>
<feature type="binding site" evidence="18">
    <location>
        <position position="430"/>
    </location>
    <ligand>
        <name>ATP</name>
        <dbReference type="ChEBI" id="CHEBI:30616"/>
    </ligand>
</feature>
<dbReference type="SMART" id="SM00220">
    <property type="entry name" value="S_TKc"/>
    <property type="match status" value="1"/>
</dbReference>
<feature type="chain" id="PRO_5023916817" description="non-specific serine/threonine protein kinase" evidence="20">
    <location>
        <begin position="25"/>
        <end position="713"/>
    </location>
</feature>
<evidence type="ECO:0000256" key="3">
    <source>
        <dbReference type="ARBA" id="ARBA00010217"/>
    </source>
</evidence>
<dbReference type="GO" id="GO:0005524">
    <property type="term" value="F:ATP binding"/>
    <property type="evidence" value="ECO:0007669"/>
    <property type="project" value="UniProtKB-UniRule"/>
</dbReference>
<dbReference type="Gene3D" id="2.60.120.200">
    <property type="match status" value="1"/>
</dbReference>
<evidence type="ECO:0000313" key="23">
    <source>
        <dbReference type="Proteomes" id="UP000324897"/>
    </source>
</evidence>
<organism evidence="22 23">
    <name type="scientific">Eragrostis curvula</name>
    <name type="common">weeping love grass</name>
    <dbReference type="NCBI Taxonomy" id="38414"/>
    <lineage>
        <taxon>Eukaryota</taxon>
        <taxon>Viridiplantae</taxon>
        <taxon>Streptophyta</taxon>
        <taxon>Embryophyta</taxon>
        <taxon>Tracheophyta</taxon>
        <taxon>Spermatophyta</taxon>
        <taxon>Magnoliopsida</taxon>
        <taxon>Liliopsida</taxon>
        <taxon>Poales</taxon>
        <taxon>Poaceae</taxon>
        <taxon>PACMAD clade</taxon>
        <taxon>Chloridoideae</taxon>
        <taxon>Eragrostideae</taxon>
        <taxon>Eragrostidinae</taxon>
        <taxon>Eragrostis</taxon>
    </lineage>
</organism>
<keyword evidence="8 19" id="KW-0812">Transmembrane</keyword>
<dbReference type="PROSITE" id="PS50011">
    <property type="entry name" value="PROTEIN_KINASE_DOM"/>
    <property type="match status" value="1"/>
</dbReference>
<keyword evidence="7" id="KW-0808">Transferase</keyword>
<dbReference type="GO" id="GO:0030246">
    <property type="term" value="F:carbohydrate binding"/>
    <property type="evidence" value="ECO:0007669"/>
    <property type="project" value="UniProtKB-KW"/>
</dbReference>
<evidence type="ECO:0000256" key="10">
    <source>
        <dbReference type="ARBA" id="ARBA00022734"/>
    </source>
</evidence>
<evidence type="ECO:0000256" key="20">
    <source>
        <dbReference type="SAM" id="SignalP"/>
    </source>
</evidence>
<dbReference type="PROSITE" id="PS00108">
    <property type="entry name" value="PROTEIN_KINASE_ST"/>
    <property type="match status" value="1"/>
</dbReference>
<feature type="domain" description="Protein kinase" evidence="21">
    <location>
        <begin position="401"/>
        <end position="657"/>
    </location>
</feature>
<evidence type="ECO:0000256" key="4">
    <source>
        <dbReference type="ARBA" id="ARBA00012513"/>
    </source>
</evidence>
<dbReference type="PROSITE" id="PS00307">
    <property type="entry name" value="LECTIN_LEGUME_BETA"/>
    <property type="match status" value="1"/>
</dbReference>
<dbReference type="AlphaFoldDB" id="A0A5J9TJ32"/>
<evidence type="ECO:0000256" key="2">
    <source>
        <dbReference type="ARBA" id="ARBA00008536"/>
    </source>
</evidence>
<keyword evidence="10" id="KW-0430">Lectin</keyword>
<dbReference type="PANTHER" id="PTHR27007">
    <property type="match status" value="1"/>
</dbReference>
<dbReference type="FunFam" id="3.30.200.20:FF:000168">
    <property type="entry name" value="L-type lectin-domain containing receptor kinase IX.1"/>
    <property type="match status" value="1"/>
</dbReference>
<keyword evidence="6" id="KW-0723">Serine/threonine-protein kinase</keyword>
<evidence type="ECO:0000256" key="5">
    <source>
        <dbReference type="ARBA" id="ARBA00022475"/>
    </source>
</evidence>
<evidence type="ECO:0000256" key="16">
    <source>
        <dbReference type="ARBA" id="ARBA00023170"/>
    </source>
</evidence>
<evidence type="ECO:0000256" key="17">
    <source>
        <dbReference type="ARBA" id="ARBA00023180"/>
    </source>
</evidence>
<keyword evidence="16" id="KW-0675">Receptor</keyword>
<dbReference type="EMBL" id="RWGY01000039">
    <property type="protein sequence ID" value="TVU11324.1"/>
    <property type="molecule type" value="Genomic_DNA"/>
</dbReference>
<keyword evidence="13 18" id="KW-0067">ATP-binding</keyword>
<keyword evidence="14 19" id="KW-1133">Transmembrane helix</keyword>
<evidence type="ECO:0000256" key="9">
    <source>
        <dbReference type="ARBA" id="ARBA00022729"/>
    </source>
</evidence>
<dbReference type="PROSITE" id="PS00107">
    <property type="entry name" value="PROTEIN_KINASE_ATP"/>
    <property type="match status" value="1"/>
</dbReference>
<gene>
    <name evidence="22" type="ORF">EJB05_44902</name>
</gene>
<sequence>MNNTVSYLLFLSFLLVLYPSRYNSFVLSLRFDYNFSSRGVLAGANLTYVGDASPLGDRISLTKSSKWSSGFVAHEWPLRLWDNTTSDHLLQIASFTTNFTIAINLINNNTNQGDGMAFFIRPYPAATMPPDSPGGFLALFSNPDGRSNTGSAPAVGVEFDSYENHMWDPKGAGAHIGIDVNSVTSTAYVPAPAPGIRGTVSASVRYDAGSGTLDVAVRFDDLPAAPSRNVTARVDLRESGFPPEVAVGFSAATGDYLELHELLAWSFDSVLSSKQGVATSGKTPAPVVVIVVLIRKKRKNHKKSAPVSDVTVHPLFFANVTSQEKPRMIVIIAGVATAGAFLLLCLASIYCYQKHIRRKCNTNSQEEEQINCDELMDEEFEKGTGPRRFSYSELSQATFGFSDDHKLGEGGFGSVYRGFLQGQRLHVAVKRVSKTSRQGRREYISEVTVISRLRHRSLVQLVGWCHDADELLLVYELMANGSLDTHLYSSKNILSWTIRYNAILSMGSALLYMHQECEKCVLHRDIKPSNVMLDASFNAKLGDFGLSRLIDHSRGQHTTALAGTLGYMDPESTVTSRASTDTDMYSFGVLLLEVACGRRPIDPEEEESKVRLIDWVWRLYGSSRLLDAADQRLSAEFEGQEMERAMVVGLWCVHPDYGFRPSVRQAMSVLQFDAPLPDLPPEMPTPLYYAQQQAGGYRSGCTSSVRSSGEGGR</sequence>
<feature type="transmembrane region" description="Helical" evidence="19">
    <location>
        <begin position="328"/>
        <end position="352"/>
    </location>
</feature>
<dbReference type="InterPro" id="IPR013320">
    <property type="entry name" value="ConA-like_dom_sf"/>
</dbReference>
<dbReference type="GO" id="GO:0005886">
    <property type="term" value="C:plasma membrane"/>
    <property type="evidence" value="ECO:0007669"/>
    <property type="project" value="UniProtKB-SubCell"/>
</dbReference>
<evidence type="ECO:0000256" key="7">
    <source>
        <dbReference type="ARBA" id="ARBA00022679"/>
    </source>
</evidence>
<comment type="subcellular location">
    <subcellularLocation>
        <location evidence="1">Cell membrane</location>
        <topology evidence="1">Single-pass type I membrane protein</topology>
    </subcellularLocation>
</comment>
<keyword evidence="23" id="KW-1185">Reference proteome</keyword>
<dbReference type="InterPro" id="IPR050528">
    <property type="entry name" value="L-type_Lectin-RKs"/>
</dbReference>
<evidence type="ECO:0000256" key="19">
    <source>
        <dbReference type="SAM" id="Phobius"/>
    </source>
</evidence>
<dbReference type="Gramene" id="TVU11324">
    <property type="protein sequence ID" value="TVU11324"/>
    <property type="gene ID" value="EJB05_44902"/>
</dbReference>
<accession>A0A5J9TJ32</accession>
<reference evidence="22 23" key="1">
    <citation type="journal article" date="2019" name="Sci. Rep.">
        <title>A high-quality genome of Eragrostis curvula grass provides insights into Poaceae evolution and supports new strategies to enhance forage quality.</title>
        <authorList>
            <person name="Carballo J."/>
            <person name="Santos B.A.C.M."/>
            <person name="Zappacosta D."/>
            <person name="Garbus I."/>
            <person name="Selva J.P."/>
            <person name="Gallo C.A."/>
            <person name="Diaz A."/>
            <person name="Albertini E."/>
            <person name="Caccamo M."/>
            <person name="Echenique V."/>
        </authorList>
    </citation>
    <scope>NUCLEOTIDE SEQUENCE [LARGE SCALE GENOMIC DNA]</scope>
    <source>
        <strain evidence="23">cv. Victoria</strain>
        <tissue evidence="22">Leaf</tissue>
    </source>
</reference>
<proteinExistence type="inferred from homology"/>
<keyword evidence="11 18" id="KW-0547">Nucleotide-binding</keyword>
<dbReference type="InterPro" id="IPR000719">
    <property type="entry name" value="Prot_kinase_dom"/>
</dbReference>
<evidence type="ECO:0000256" key="12">
    <source>
        <dbReference type="ARBA" id="ARBA00022777"/>
    </source>
</evidence>
<dbReference type="OrthoDB" id="1935106at2759"/>
<evidence type="ECO:0000256" key="1">
    <source>
        <dbReference type="ARBA" id="ARBA00004251"/>
    </source>
</evidence>
<dbReference type="GO" id="GO:0004674">
    <property type="term" value="F:protein serine/threonine kinase activity"/>
    <property type="evidence" value="ECO:0007669"/>
    <property type="project" value="UniProtKB-KW"/>
</dbReference>
<comment type="similarity">
    <text evidence="3">In the C-terminal section; belongs to the protein kinase superfamily. Ser/Thr protein kinase family.</text>
</comment>
<comment type="caution">
    <text evidence="22">The sequence shown here is derived from an EMBL/GenBank/DDBJ whole genome shotgun (WGS) entry which is preliminary data.</text>
</comment>